<dbReference type="EMBL" id="KV744911">
    <property type="protein sequence ID" value="OCK81716.1"/>
    <property type="molecule type" value="Genomic_DNA"/>
</dbReference>
<organism evidence="2 3">
    <name type="scientific">Lepidopterella palustris CBS 459.81</name>
    <dbReference type="NCBI Taxonomy" id="1314670"/>
    <lineage>
        <taxon>Eukaryota</taxon>
        <taxon>Fungi</taxon>
        <taxon>Dikarya</taxon>
        <taxon>Ascomycota</taxon>
        <taxon>Pezizomycotina</taxon>
        <taxon>Dothideomycetes</taxon>
        <taxon>Pleosporomycetidae</taxon>
        <taxon>Mytilinidiales</taxon>
        <taxon>Argynnaceae</taxon>
        <taxon>Lepidopterella</taxon>
    </lineage>
</organism>
<evidence type="ECO:0000313" key="3">
    <source>
        <dbReference type="Proteomes" id="UP000250266"/>
    </source>
</evidence>
<reference evidence="2 3" key="1">
    <citation type="journal article" date="2016" name="Nat. Commun.">
        <title>Ectomycorrhizal ecology is imprinted in the genome of the dominant symbiotic fungus Cenococcum geophilum.</title>
        <authorList>
            <consortium name="DOE Joint Genome Institute"/>
            <person name="Peter M."/>
            <person name="Kohler A."/>
            <person name="Ohm R.A."/>
            <person name="Kuo A."/>
            <person name="Krutzmann J."/>
            <person name="Morin E."/>
            <person name="Arend M."/>
            <person name="Barry K.W."/>
            <person name="Binder M."/>
            <person name="Choi C."/>
            <person name="Clum A."/>
            <person name="Copeland A."/>
            <person name="Grisel N."/>
            <person name="Haridas S."/>
            <person name="Kipfer T."/>
            <person name="LaButti K."/>
            <person name="Lindquist E."/>
            <person name="Lipzen A."/>
            <person name="Maire R."/>
            <person name="Meier B."/>
            <person name="Mihaltcheva S."/>
            <person name="Molinier V."/>
            <person name="Murat C."/>
            <person name="Poggeler S."/>
            <person name="Quandt C.A."/>
            <person name="Sperisen C."/>
            <person name="Tritt A."/>
            <person name="Tisserant E."/>
            <person name="Crous P.W."/>
            <person name="Henrissat B."/>
            <person name="Nehls U."/>
            <person name="Egli S."/>
            <person name="Spatafora J.W."/>
            <person name="Grigoriev I.V."/>
            <person name="Martin F.M."/>
        </authorList>
    </citation>
    <scope>NUCLEOTIDE SEQUENCE [LARGE SCALE GENOMIC DNA]</scope>
    <source>
        <strain evidence="2 3">CBS 459.81</strain>
    </source>
</reference>
<proteinExistence type="predicted"/>
<dbReference type="Proteomes" id="UP000250266">
    <property type="component" value="Unassembled WGS sequence"/>
</dbReference>
<gene>
    <name evidence="2" type="ORF">K432DRAFT_403575</name>
</gene>
<sequence>MSSPDCVNLEALRSALETKPAPIPTTFRFVAPATIKSFVIYKSYDEDGSGTDANMDSETSSINSNVGDHPDDNNMACKDTAGKETSVEVAETPTGATGDENVDSNGQGRHDSEQSVHGVESVHDAGKENDTDDYPIELLDHPGVDQNDWIVDGYGTWREFAPESDEDAIAEWDKEDMGVRNLNKTELIITSR</sequence>
<evidence type="ECO:0000256" key="1">
    <source>
        <dbReference type="SAM" id="MobiDB-lite"/>
    </source>
</evidence>
<protein>
    <submittedName>
        <fullName evidence="2">Uncharacterized protein</fullName>
    </submittedName>
</protein>
<feature type="region of interest" description="Disordered" evidence="1">
    <location>
        <begin position="50"/>
        <end position="134"/>
    </location>
</feature>
<feature type="compositionally biased region" description="Basic and acidic residues" evidence="1">
    <location>
        <begin position="108"/>
        <end position="129"/>
    </location>
</feature>
<keyword evidence="3" id="KW-1185">Reference proteome</keyword>
<name>A0A8E2EDB8_9PEZI</name>
<accession>A0A8E2EDB8</accession>
<evidence type="ECO:0000313" key="2">
    <source>
        <dbReference type="EMBL" id="OCK81716.1"/>
    </source>
</evidence>
<feature type="compositionally biased region" description="Polar residues" evidence="1">
    <location>
        <begin position="51"/>
        <end position="66"/>
    </location>
</feature>
<dbReference type="AlphaFoldDB" id="A0A8E2EDB8"/>